<sequence>MFKDKSLWLDSIFATLFVFLLMFGVQQLFVSVDVLDPIGDAVGDVEVTDVVFSQLRTQDPVPEERVVLVNIGDLNRAGIAEQIRILNKYSPKVIGIDARFFKHKSPELDSSLAEAFSRVENMVIASKLEGYDSLTDGFGNVAMPIEPFLPHVKPGFANFIATAEDQDQFKVVRTFSPSDEVKGERHMALAVMMAHLYDSAKTERFLARGNDVEVVNFIGNALASNSYGNAKFPALDVEDVFNENFVPELIEGKIVLMGYMGSYLGDPSWDDKFFTPLNTQYAGRTNPDMFGVIVHANIIAMILNENYIDTMSDLAEIITAFILGWINIFFFILIYRNLGRWYDGLTKVIQLVEAILILVLMGVVFNTFDYKLNLGIGIAAVAFAGDSLEIYFGVVKNLFSAEGRKELFNINR</sequence>
<feature type="domain" description="CHASE2" evidence="2">
    <location>
        <begin position="44"/>
        <end position="330"/>
    </location>
</feature>
<dbReference type="RefSeq" id="WP_320004826.1">
    <property type="nucleotide sequence ID" value="NZ_JAUHJS010000006.1"/>
</dbReference>
<feature type="transmembrane region" description="Helical" evidence="1">
    <location>
        <begin position="374"/>
        <end position="395"/>
    </location>
</feature>
<dbReference type="SMART" id="SM01080">
    <property type="entry name" value="CHASE2"/>
    <property type="match status" value="1"/>
</dbReference>
<proteinExistence type="predicted"/>
<evidence type="ECO:0000259" key="2">
    <source>
        <dbReference type="SMART" id="SM01080"/>
    </source>
</evidence>
<keyword evidence="4" id="KW-1185">Reference proteome</keyword>
<reference evidence="3" key="1">
    <citation type="submission" date="2023-06" db="EMBL/GenBank/DDBJ databases">
        <title>Cytophagales bacterium Strain LB-30, isolated from soil.</title>
        <authorList>
            <person name="Liu B."/>
        </authorList>
    </citation>
    <scope>NUCLEOTIDE SEQUENCE</scope>
    <source>
        <strain evidence="3">LB-30</strain>
    </source>
</reference>
<protein>
    <submittedName>
        <fullName evidence="3">CHASE2 domain-containing protein</fullName>
    </submittedName>
</protein>
<feature type="transmembrane region" description="Helical" evidence="1">
    <location>
        <begin position="7"/>
        <end position="25"/>
    </location>
</feature>
<evidence type="ECO:0000313" key="3">
    <source>
        <dbReference type="EMBL" id="MDN4166289.1"/>
    </source>
</evidence>
<accession>A0ABT8F7S8</accession>
<dbReference type="EMBL" id="JAUHJS010000006">
    <property type="protein sequence ID" value="MDN4166289.1"/>
    <property type="molecule type" value="Genomic_DNA"/>
</dbReference>
<organism evidence="3 4">
    <name type="scientific">Shiella aurantiaca</name>
    <dbReference type="NCBI Taxonomy" id="3058365"/>
    <lineage>
        <taxon>Bacteria</taxon>
        <taxon>Pseudomonadati</taxon>
        <taxon>Bacteroidota</taxon>
        <taxon>Cytophagia</taxon>
        <taxon>Cytophagales</taxon>
        <taxon>Shiellaceae</taxon>
        <taxon>Shiella</taxon>
    </lineage>
</organism>
<keyword evidence="1" id="KW-0472">Membrane</keyword>
<dbReference type="Proteomes" id="UP001168552">
    <property type="component" value="Unassembled WGS sequence"/>
</dbReference>
<keyword evidence="1" id="KW-0812">Transmembrane</keyword>
<evidence type="ECO:0000256" key="1">
    <source>
        <dbReference type="SAM" id="Phobius"/>
    </source>
</evidence>
<name>A0ABT8F7S8_9BACT</name>
<dbReference type="Pfam" id="PF05226">
    <property type="entry name" value="CHASE2"/>
    <property type="match status" value="1"/>
</dbReference>
<gene>
    <name evidence="3" type="ORF">QWY31_12310</name>
</gene>
<feature type="transmembrane region" description="Helical" evidence="1">
    <location>
        <begin position="348"/>
        <end position="368"/>
    </location>
</feature>
<evidence type="ECO:0000313" key="4">
    <source>
        <dbReference type="Proteomes" id="UP001168552"/>
    </source>
</evidence>
<keyword evidence="1" id="KW-1133">Transmembrane helix</keyword>
<feature type="transmembrane region" description="Helical" evidence="1">
    <location>
        <begin position="317"/>
        <end position="336"/>
    </location>
</feature>
<comment type="caution">
    <text evidence="3">The sequence shown here is derived from an EMBL/GenBank/DDBJ whole genome shotgun (WGS) entry which is preliminary data.</text>
</comment>
<dbReference type="InterPro" id="IPR007890">
    <property type="entry name" value="CHASE2"/>
</dbReference>